<organism evidence="1 2">
    <name type="scientific">Dentiscutata heterogama</name>
    <dbReference type="NCBI Taxonomy" id="1316150"/>
    <lineage>
        <taxon>Eukaryota</taxon>
        <taxon>Fungi</taxon>
        <taxon>Fungi incertae sedis</taxon>
        <taxon>Mucoromycota</taxon>
        <taxon>Glomeromycotina</taxon>
        <taxon>Glomeromycetes</taxon>
        <taxon>Diversisporales</taxon>
        <taxon>Gigasporaceae</taxon>
        <taxon>Dentiscutata</taxon>
    </lineage>
</organism>
<sequence length="509" mass="57930">MVLRFYYKLLPSRALFHFPFSNFCFLHLIIKSLIFFVLASQVLAINPITIRGNKFFDSITNQQFFIKGVSYQPRGLGTNYIDPLANPEACKRDVKLMKELGLNAIRVYEVDNDKNHDSCMNYFAEAGIYLVLDLATIKSNINRDNPQWSLQLFQNYTATVNAFIKYPNTLAFFAGNEVTNNKSNTEASLFVKAAIRDIKEYIKVNAKEKKGRIIPVGYSSNDDQDVRIPLKEYFNCGNKSEQADFYGVNLYEWCGDSTFETSGYADRTGEFINYNIPVIISEYGCNIASPRKFTEVLSIYGPQMTSVWSGGIVYEWSQEINSYGLVEISKDGSVIKLQDFWNLQEQFSKITVPPNDTLSMDSYTQTNVESSKCPLRSENWKADMELPPTPMKNVCECMVSSLSCVASSKIVDNQILIDEYFGLICGMIECEDINVNVSSSKYGKYSYCNPEDKLSYQFDVYFKHKKKNPLACNFKAPSSDRVSNDDNKKKSDAIVSKNFESFMGVMILL</sequence>
<feature type="non-terminal residue" evidence="1">
    <location>
        <position position="509"/>
    </location>
</feature>
<dbReference type="Proteomes" id="UP000789702">
    <property type="component" value="Unassembled WGS sequence"/>
</dbReference>
<reference evidence="1" key="1">
    <citation type="submission" date="2021-06" db="EMBL/GenBank/DDBJ databases">
        <authorList>
            <person name="Kallberg Y."/>
            <person name="Tangrot J."/>
            <person name="Rosling A."/>
        </authorList>
    </citation>
    <scope>NUCLEOTIDE SEQUENCE</scope>
    <source>
        <strain evidence="1">IL203A</strain>
    </source>
</reference>
<protein>
    <submittedName>
        <fullName evidence="1">9769_t:CDS:1</fullName>
    </submittedName>
</protein>
<comment type="caution">
    <text evidence="1">The sequence shown here is derived from an EMBL/GenBank/DDBJ whole genome shotgun (WGS) entry which is preliminary data.</text>
</comment>
<evidence type="ECO:0000313" key="1">
    <source>
        <dbReference type="EMBL" id="CAG8438043.1"/>
    </source>
</evidence>
<dbReference type="EMBL" id="CAJVPU010000018">
    <property type="protein sequence ID" value="CAG8438043.1"/>
    <property type="molecule type" value="Genomic_DNA"/>
</dbReference>
<keyword evidence="2" id="KW-1185">Reference proteome</keyword>
<gene>
    <name evidence="1" type="ORF">DHETER_LOCUS47</name>
</gene>
<proteinExistence type="predicted"/>
<accession>A0ACA9JWK8</accession>
<evidence type="ECO:0000313" key="2">
    <source>
        <dbReference type="Proteomes" id="UP000789702"/>
    </source>
</evidence>
<name>A0ACA9JWK8_9GLOM</name>